<evidence type="ECO:0000256" key="2">
    <source>
        <dbReference type="ARBA" id="ARBA00005585"/>
    </source>
</evidence>
<dbReference type="InterPro" id="IPR000731">
    <property type="entry name" value="SSD"/>
</dbReference>
<dbReference type="GO" id="GO:0006897">
    <property type="term" value="P:endocytosis"/>
    <property type="evidence" value="ECO:0007669"/>
    <property type="project" value="TreeGrafter"/>
</dbReference>
<dbReference type="GO" id="GO:0030659">
    <property type="term" value="C:cytoplasmic vesicle membrane"/>
    <property type="evidence" value="ECO:0007669"/>
    <property type="project" value="TreeGrafter"/>
</dbReference>
<dbReference type="PROSITE" id="PS50156">
    <property type="entry name" value="SSD"/>
    <property type="match status" value="1"/>
</dbReference>
<feature type="transmembrane region" description="Helical" evidence="7">
    <location>
        <begin position="231"/>
        <end position="251"/>
    </location>
</feature>
<evidence type="ECO:0000256" key="7">
    <source>
        <dbReference type="SAM" id="Phobius"/>
    </source>
</evidence>
<evidence type="ECO:0000256" key="4">
    <source>
        <dbReference type="ARBA" id="ARBA00022989"/>
    </source>
</evidence>
<dbReference type="PANTHER" id="PTHR10796">
    <property type="entry name" value="PATCHED-RELATED"/>
    <property type="match status" value="1"/>
</dbReference>
<comment type="similarity">
    <text evidence="2">Belongs to the patched family.</text>
</comment>
<evidence type="ECO:0000313" key="10">
    <source>
        <dbReference type="WBParaSite" id="Hba_11131"/>
    </source>
</evidence>
<feature type="transmembrane region" description="Helical" evidence="7">
    <location>
        <begin position="300"/>
        <end position="330"/>
    </location>
</feature>
<dbReference type="Proteomes" id="UP000095283">
    <property type="component" value="Unplaced"/>
</dbReference>
<dbReference type="GO" id="GO:0005886">
    <property type="term" value="C:plasma membrane"/>
    <property type="evidence" value="ECO:0007669"/>
    <property type="project" value="TreeGrafter"/>
</dbReference>
<comment type="subcellular location">
    <subcellularLocation>
        <location evidence="1">Membrane</location>
        <topology evidence="1">Multi-pass membrane protein</topology>
    </subcellularLocation>
</comment>
<evidence type="ECO:0000313" key="9">
    <source>
        <dbReference type="Proteomes" id="UP000095283"/>
    </source>
</evidence>
<dbReference type="GO" id="GO:0018996">
    <property type="term" value="P:molting cycle, collagen and cuticulin-based cuticle"/>
    <property type="evidence" value="ECO:0007669"/>
    <property type="project" value="TreeGrafter"/>
</dbReference>
<feature type="transmembrane region" description="Helical" evidence="7">
    <location>
        <begin position="203"/>
        <end position="225"/>
    </location>
</feature>
<feature type="transmembrane region" description="Helical" evidence="7">
    <location>
        <begin position="651"/>
        <end position="676"/>
    </location>
</feature>
<feature type="transmembrane region" description="Helical" evidence="7">
    <location>
        <begin position="396"/>
        <end position="414"/>
    </location>
</feature>
<evidence type="ECO:0000259" key="8">
    <source>
        <dbReference type="PROSITE" id="PS50156"/>
    </source>
</evidence>
<proteinExistence type="inferred from homology"/>
<keyword evidence="5 7" id="KW-0472">Membrane</keyword>
<accession>A0A1I7X0Q0</accession>
<keyword evidence="6" id="KW-0325">Glycoprotein</keyword>
<evidence type="ECO:0000256" key="5">
    <source>
        <dbReference type="ARBA" id="ARBA00023136"/>
    </source>
</evidence>
<dbReference type="AlphaFoldDB" id="A0A1I7X0Q0"/>
<dbReference type="Gene3D" id="1.20.1640.10">
    <property type="entry name" value="Multidrug efflux transporter AcrB transmembrane domain"/>
    <property type="match status" value="2"/>
</dbReference>
<feature type="domain" description="SSD" evidence="8">
    <location>
        <begin position="166"/>
        <end position="328"/>
    </location>
</feature>
<feature type="transmembrane region" description="Helical" evidence="7">
    <location>
        <begin position="599"/>
        <end position="618"/>
    </location>
</feature>
<organism evidence="9 10">
    <name type="scientific">Heterorhabditis bacteriophora</name>
    <name type="common">Entomopathogenic nematode worm</name>
    <dbReference type="NCBI Taxonomy" id="37862"/>
    <lineage>
        <taxon>Eukaryota</taxon>
        <taxon>Metazoa</taxon>
        <taxon>Ecdysozoa</taxon>
        <taxon>Nematoda</taxon>
        <taxon>Chromadorea</taxon>
        <taxon>Rhabditida</taxon>
        <taxon>Rhabditina</taxon>
        <taxon>Rhabditomorpha</taxon>
        <taxon>Strongyloidea</taxon>
        <taxon>Heterorhabditidae</taxon>
        <taxon>Heterorhabditis</taxon>
    </lineage>
</organism>
<feature type="transmembrane region" description="Helical" evidence="7">
    <location>
        <begin position="625"/>
        <end position="645"/>
    </location>
</feature>
<dbReference type="PANTHER" id="PTHR10796:SF103">
    <property type="entry name" value="SSD DOMAIN-CONTAINING PROTEIN"/>
    <property type="match status" value="1"/>
</dbReference>
<evidence type="ECO:0000256" key="1">
    <source>
        <dbReference type="ARBA" id="ARBA00004141"/>
    </source>
</evidence>
<evidence type="ECO:0000256" key="3">
    <source>
        <dbReference type="ARBA" id="ARBA00022692"/>
    </source>
</evidence>
<keyword evidence="3 7" id="KW-0812">Transmembrane</keyword>
<dbReference type="Pfam" id="PF02460">
    <property type="entry name" value="Patched"/>
    <property type="match status" value="1"/>
</dbReference>
<keyword evidence="9" id="KW-1185">Reference proteome</keyword>
<dbReference type="InterPro" id="IPR003392">
    <property type="entry name" value="PTHD_SSD"/>
</dbReference>
<dbReference type="InterPro" id="IPR051697">
    <property type="entry name" value="Patched_domain-protein"/>
</dbReference>
<reference evidence="10" key="1">
    <citation type="submission" date="2016-11" db="UniProtKB">
        <authorList>
            <consortium name="WormBaseParasite"/>
        </authorList>
    </citation>
    <scope>IDENTIFICATION</scope>
</reference>
<evidence type="ECO:0000256" key="6">
    <source>
        <dbReference type="ARBA" id="ARBA00023180"/>
    </source>
</evidence>
<keyword evidence="4 7" id="KW-1133">Transmembrane helix</keyword>
<sequence length="709" mass="80247">MLLTIIKISILDFLSGNETAGAVLSFLWCAAGPKSVAICCKPEFFFTLPGTNVDLMNESFFVTDNVTAWNGEREFAYRDICGVYCNESNAAVIAFLQKLKLKVDTSLPNGKTLARDFEAKLRTIFETFNKASDGLKYSLLSREREIEEQRLYLKRNALSEAVYFSDITIIAIPFLGLTILVLTVFMLITLIDFPLYRSQHLESLVGVFSPGMALWTTAGLLFWLGFPFSNILTVVPFLVITIGIDDAFLILAGWRHSTKGASLDQRLGESIAISGASVTVTSVTDVLCFAIGLFSNMPVVQLFCLYTTVALFIDFIYQMTFFTAVMSFIVKRQIRKDKDGKTNRDRETSSIEKWKAKLMETSSLFAFALPSKEQTNKRRTSLEEFINWLHTMHAKVFVIFLFFTHIGVSTYFATEVNTDFDMENLYLVDSPLTDISRRMQDFVLREAFVVNFAVHPMPNFGNSSVREEFEKMVSRLETIPLYGAGPDNTNIWTRDFTNAITFWGEDEEFWTTRVLLKNYREYGMEEKYITLSNTTEGVEVIDGFFFSVTYHNMTTFLQVEDLMKKRREILASYPQFHVLSHHPFEKVPTESAASAPSNFIQTAVSAVILMSILVLLFVMNFEAIISVVVSIISICLGIIAYLHLWNVHLDAVSLISILMSVGFSVDYSAHVCYHYFAHIESNTHHRLLSTLRGVGWPVVQSGLSTLLGK</sequence>
<protein>
    <submittedName>
        <fullName evidence="10">SSD domain-containing protein</fullName>
    </submittedName>
</protein>
<dbReference type="WBParaSite" id="Hba_11131">
    <property type="protein sequence ID" value="Hba_11131"/>
    <property type="gene ID" value="Hba_11131"/>
</dbReference>
<feature type="transmembrane region" description="Helical" evidence="7">
    <location>
        <begin position="271"/>
        <end position="294"/>
    </location>
</feature>
<feature type="transmembrane region" description="Helical" evidence="7">
    <location>
        <begin position="167"/>
        <end position="191"/>
    </location>
</feature>
<name>A0A1I7X0Q0_HETBA</name>
<dbReference type="SUPFAM" id="SSF82866">
    <property type="entry name" value="Multidrug efflux transporter AcrB transmembrane domain"/>
    <property type="match status" value="2"/>
</dbReference>